<dbReference type="GO" id="GO:0120015">
    <property type="term" value="F:sterol transfer activity"/>
    <property type="evidence" value="ECO:0007669"/>
    <property type="project" value="TreeGrafter"/>
</dbReference>
<accession>A0AA35R6X9</accession>
<feature type="compositionally biased region" description="Basic and acidic residues" evidence="1">
    <location>
        <begin position="9"/>
        <end position="31"/>
    </location>
</feature>
<name>A0AA35R6X9_GEOBA</name>
<evidence type="ECO:0000259" key="2">
    <source>
        <dbReference type="SMART" id="SM00568"/>
    </source>
</evidence>
<comment type="caution">
    <text evidence="3">The sequence shown here is derived from an EMBL/GenBank/DDBJ whole genome shotgun (WGS) entry which is preliminary data.</text>
</comment>
<organism evidence="3 4">
    <name type="scientific">Geodia barretti</name>
    <name type="common">Barrett's horny sponge</name>
    <dbReference type="NCBI Taxonomy" id="519541"/>
    <lineage>
        <taxon>Eukaryota</taxon>
        <taxon>Metazoa</taxon>
        <taxon>Porifera</taxon>
        <taxon>Demospongiae</taxon>
        <taxon>Heteroscleromorpha</taxon>
        <taxon>Tetractinellida</taxon>
        <taxon>Astrophorina</taxon>
        <taxon>Geodiidae</taxon>
        <taxon>Geodia</taxon>
    </lineage>
</organism>
<evidence type="ECO:0000313" key="3">
    <source>
        <dbReference type="EMBL" id="CAI8005968.1"/>
    </source>
</evidence>
<dbReference type="AlphaFoldDB" id="A0AA35R6X9"/>
<evidence type="ECO:0000256" key="1">
    <source>
        <dbReference type="SAM" id="MobiDB-lite"/>
    </source>
</evidence>
<proteinExistence type="predicted"/>
<reference evidence="3" key="1">
    <citation type="submission" date="2023-03" db="EMBL/GenBank/DDBJ databases">
        <authorList>
            <person name="Steffen K."/>
            <person name="Cardenas P."/>
        </authorList>
    </citation>
    <scope>NUCLEOTIDE SEQUENCE</scope>
</reference>
<dbReference type="PANTHER" id="PTHR23319">
    <property type="entry name" value="GRAM DOMAIN CONTAINING 1B, ISOFORM E"/>
    <property type="match status" value="1"/>
</dbReference>
<dbReference type="GO" id="GO:0032934">
    <property type="term" value="F:sterol binding"/>
    <property type="evidence" value="ECO:0007669"/>
    <property type="project" value="TreeGrafter"/>
</dbReference>
<dbReference type="PANTHER" id="PTHR23319:SF4">
    <property type="entry name" value="GRAM DOMAIN CONTAINING 1B, ISOFORM E"/>
    <property type="match status" value="1"/>
</dbReference>
<dbReference type="InterPro" id="IPR011993">
    <property type="entry name" value="PH-like_dom_sf"/>
</dbReference>
<sequence>MLAVTMVPRRSEMNRELSSEGHKKSRGESELKKCLGSDTDELLLKSYSCAWQKEILVQGRLYITAHHFCFYSSILGFETKVTYIHTVSHTLVSHLSHF</sequence>
<dbReference type="GO" id="GO:0005886">
    <property type="term" value="C:plasma membrane"/>
    <property type="evidence" value="ECO:0007669"/>
    <property type="project" value="TreeGrafter"/>
</dbReference>
<dbReference type="GO" id="GO:0032366">
    <property type="term" value="P:intracellular sterol transport"/>
    <property type="evidence" value="ECO:0007669"/>
    <property type="project" value="TreeGrafter"/>
</dbReference>
<keyword evidence="4" id="KW-1185">Reference proteome</keyword>
<dbReference type="InterPro" id="IPR051482">
    <property type="entry name" value="Cholesterol_transport"/>
</dbReference>
<feature type="region of interest" description="Disordered" evidence="1">
    <location>
        <begin position="1"/>
        <end position="31"/>
    </location>
</feature>
<evidence type="ECO:0000313" key="4">
    <source>
        <dbReference type="Proteomes" id="UP001174909"/>
    </source>
</evidence>
<dbReference type="SMART" id="SM00568">
    <property type="entry name" value="GRAM"/>
    <property type="match status" value="1"/>
</dbReference>
<protein>
    <submittedName>
        <fullName evidence="3">Protein VASCULAR ASSOCIATED DEATH 1, chloroplastic</fullName>
    </submittedName>
</protein>
<feature type="domain" description="GRAM" evidence="2">
    <location>
        <begin position="29"/>
        <end position="96"/>
    </location>
</feature>
<dbReference type="GO" id="GO:0005789">
    <property type="term" value="C:endoplasmic reticulum membrane"/>
    <property type="evidence" value="ECO:0007669"/>
    <property type="project" value="TreeGrafter"/>
</dbReference>
<dbReference type="EMBL" id="CASHTH010000652">
    <property type="protein sequence ID" value="CAI8005968.1"/>
    <property type="molecule type" value="Genomic_DNA"/>
</dbReference>
<dbReference type="Proteomes" id="UP001174909">
    <property type="component" value="Unassembled WGS sequence"/>
</dbReference>
<gene>
    <name evidence="3" type="ORF">GBAR_LOCUS4508</name>
</gene>
<dbReference type="GO" id="GO:0140268">
    <property type="term" value="C:endoplasmic reticulum-plasma membrane contact site"/>
    <property type="evidence" value="ECO:0007669"/>
    <property type="project" value="TreeGrafter"/>
</dbReference>
<dbReference type="Pfam" id="PF02893">
    <property type="entry name" value="GRAM"/>
    <property type="match status" value="1"/>
</dbReference>
<dbReference type="InterPro" id="IPR004182">
    <property type="entry name" value="GRAM"/>
</dbReference>
<dbReference type="Gene3D" id="2.30.29.30">
    <property type="entry name" value="Pleckstrin-homology domain (PH domain)/Phosphotyrosine-binding domain (PTB)"/>
    <property type="match status" value="1"/>
</dbReference>